<feature type="chain" id="PRO_5026665866" description="DUF4382 domain-containing protein" evidence="2">
    <location>
        <begin position="22"/>
        <end position="287"/>
    </location>
</feature>
<evidence type="ECO:0008006" key="5">
    <source>
        <dbReference type="Google" id="ProtNLM"/>
    </source>
</evidence>
<dbReference type="PROSITE" id="PS51257">
    <property type="entry name" value="PROKAR_LIPOPROTEIN"/>
    <property type="match status" value="1"/>
</dbReference>
<proteinExistence type="predicted"/>
<protein>
    <recommendedName>
        <fullName evidence="5">DUF4382 domain-containing protein</fullName>
    </recommendedName>
</protein>
<evidence type="ECO:0000256" key="2">
    <source>
        <dbReference type="SAM" id="SignalP"/>
    </source>
</evidence>
<evidence type="ECO:0000313" key="3">
    <source>
        <dbReference type="EMBL" id="QJR34200.1"/>
    </source>
</evidence>
<evidence type="ECO:0000256" key="1">
    <source>
        <dbReference type="SAM" id="MobiDB-lite"/>
    </source>
</evidence>
<sequence>MKSIPSVLTAAVAALALSACSDGTSPSSANKVGVGFQLARTSTAASMTAASVDGSTRSVPGSMPTITASPAGMNISRDGDVLLVTKAQLVVRNVKLKSATAACADDDDDEATGKPSTSTSGSSSRREDDDECAVIRVGPYLVDVPVSGADGARVAVEVPAGTYSSIRLWLYKVTSGDSADVAFRQANPDFRDISLRLEGTFNGTPFIFVNDVNAKLTVPLAEPLVVGTGGDDVTVTIDLSTWFLRSSGGLYSPAAANTPGQTRAQVQNNIRNAFRAFKDRNKDGRED</sequence>
<name>A0A6M4IHW0_9BACT</name>
<dbReference type="EMBL" id="CP053085">
    <property type="protein sequence ID" value="QJR34200.1"/>
    <property type="molecule type" value="Genomic_DNA"/>
</dbReference>
<accession>A0A6M4IHW0</accession>
<keyword evidence="4" id="KW-1185">Reference proteome</keyword>
<feature type="signal peptide" evidence="2">
    <location>
        <begin position="1"/>
        <end position="21"/>
    </location>
</feature>
<gene>
    <name evidence="3" type="ORF">HKW67_01060</name>
</gene>
<reference evidence="3 4" key="1">
    <citation type="submission" date="2020-05" db="EMBL/GenBank/DDBJ databases">
        <title>Complete genome sequence of Gemmatimonas greenlandica TET16.</title>
        <authorList>
            <person name="Zeng Y."/>
        </authorList>
    </citation>
    <scope>NUCLEOTIDE SEQUENCE [LARGE SCALE GENOMIC DNA]</scope>
    <source>
        <strain evidence="3 4">TET16</strain>
    </source>
</reference>
<keyword evidence="2" id="KW-0732">Signal</keyword>
<dbReference type="RefSeq" id="WP_171223626.1">
    <property type="nucleotide sequence ID" value="NZ_CP053085.1"/>
</dbReference>
<organism evidence="3 4">
    <name type="scientific">Gemmatimonas groenlandica</name>
    <dbReference type="NCBI Taxonomy" id="2732249"/>
    <lineage>
        <taxon>Bacteria</taxon>
        <taxon>Pseudomonadati</taxon>
        <taxon>Gemmatimonadota</taxon>
        <taxon>Gemmatimonadia</taxon>
        <taxon>Gemmatimonadales</taxon>
        <taxon>Gemmatimonadaceae</taxon>
        <taxon>Gemmatimonas</taxon>
    </lineage>
</organism>
<dbReference type="Proteomes" id="UP000500938">
    <property type="component" value="Chromosome"/>
</dbReference>
<dbReference type="KEGG" id="ggr:HKW67_01060"/>
<dbReference type="AlphaFoldDB" id="A0A6M4IHW0"/>
<evidence type="ECO:0000313" key="4">
    <source>
        <dbReference type="Proteomes" id="UP000500938"/>
    </source>
</evidence>
<feature type="region of interest" description="Disordered" evidence="1">
    <location>
        <begin position="103"/>
        <end position="130"/>
    </location>
</feature>